<evidence type="ECO:0000313" key="3">
    <source>
        <dbReference type="Proteomes" id="UP001066327"/>
    </source>
</evidence>
<dbReference type="RefSeq" id="WP_005572109.1">
    <property type="nucleotide sequence ID" value="NZ_CAJUXZ010000001.1"/>
</dbReference>
<accession>A0AAX3YL57</accession>
<organism evidence="2 4">
    <name type="scientific">Rhodococcus opacus</name>
    <name type="common">Nocardia opaca</name>
    <dbReference type="NCBI Taxonomy" id="37919"/>
    <lineage>
        <taxon>Bacteria</taxon>
        <taxon>Bacillati</taxon>
        <taxon>Actinomycetota</taxon>
        <taxon>Actinomycetes</taxon>
        <taxon>Mycobacteriales</taxon>
        <taxon>Nocardiaceae</taxon>
        <taxon>Rhodococcus</taxon>
    </lineage>
</organism>
<keyword evidence="2" id="KW-0808">Transferase</keyword>
<dbReference type="EMBL" id="CP130953">
    <property type="protein sequence ID" value="WLF50217.1"/>
    <property type="molecule type" value="Genomic_DNA"/>
</dbReference>
<reference evidence="1" key="1">
    <citation type="submission" date="2022-12" db="EMBL/GenBank/DDBJ databases">
        <authorList>
            <person name="Krivoruchko A.V."/>
            <person name="Elkin A."/>
        </authorList>
    </citation>
    <scope>NUCLEOTIDE SEQUENCE</scope>
    <source>
        <strain evidence="1">IEGM 249</strain>
    </source>
</reference>
<dbReference type="Gene3D" id="1.20.5.1930">
    <property type="match status" value="1"/>
</dbReference>
<dbReference type="Proteomes" id="UP001231166">
    <property type="component" value="Chromosome"/>
</dbReference>
<sequence>MRGTLDARRQRAEAAECSALDEQYRCASRERLAIARKLHDVLAHSL</sequence>
<dbReference type="EMBL" id="JAPWIS010000009">
    <property type="protein sequence ID" value="MCZ4585912.1"/>
    <property type="molecule type" value="Genomic_DNA"/>
</dbReference>
<dbReference type="AlphaFoldDB" id="A0AAX3YL57"/>
<keyword evidence="2" id="KW-0418">Kinase</keyword>
<reference evidence="2" key="2">
    <citation type="submission" date="2023-07" db="EMBL/GenBank/DDBJ databases">
        <title>Genomic analysis of Rhodococcus opacus VOC-14 with glycol ethers degradation activity.</title>
        <authorList>
            <person name="Narkevich D.A."/>
            <person name="Hlushen A.M."/>
            <person name="Akhremchuk A.E."/>
            <person name="Sikolenko M.A."/>
            <person name="Valentovich L.N."/>
        </authorList>
    </citation>
    <scope>NUCLEOTIDE SEQUENCE</scope>
    <source>
        <strain evidence="2">VOC-14</strain>
    </source>
</reference>
<proteinExistence type="predicted"/>
<keyword evidence="3" id="KW-1185">Reference proteome</keyword>
<evidence type="ECO:0000313" key="2">
    <source>
        <dbReference type="EMBL" id="WLF50217.1"/>
    </source>
</evidence>
<evidence type="ECO:0000313" key="1">
    <source>
        <dbReference type="EMBL" id="MCZ4585912.1"/>
    </source>
</evidence>
<dbReference type="GO" id="GO:0016301">
    <property type="term" value="F:kinase activity"/>
    <property type="evidence" value="ECO:0007669"/>
    <property type="project" value="UniProtKB-KW"/>
</dbReference>
<dbReference type="Proteomes" id="UP001066327">
    <property type="component" value="Unassembled WGS sequence"/>
</dbReference>
<evidence type="ECO:0000313" key="4">
    <source>
        <dbReference type="Proteomes" id="UP001231166"/>
    </source>
</evidence>
<name>A0AAX3YL57_RHOOP</name>
<gene>
    <name evidence="1" type="ORF">O4328_19745</name>
    <name evidence="2" type="ORF">Q5707_15030</name>
</gene>
<protein>
    <submittedName>
        <fullName evidence="2">Histidine kinase</fullName>
    </submittedName>
</protein>